<accession>A0A5J4KYC8</accession>
<dbReference type="AlphaFoldDB" id="A0A5J4KYC8"/>
<organism evidence="2">
    <name type="scientific">hot springs metagenome</name>
    <dbReference type="NCBI Taxonomy" id="433727"/>
    <lineage>
        <taxon>unclassified sequences</taxon>
        <taxon>metagenomes</taxon>
        <taxon>ecological metagenomes</taxon>
    </lineage>
</organism>
<protein>
    <recommendedName>
        <fullName evidence="1">Protein kinase domain-containing protein</fullName>
    </recommendedName>
</protein>
<dbReference type="PROSITE" id="PS50011">
    <property type="entry name" value="PROTEIN_KINASE_DOM"/>
    <property type="match status" value="1"/>
</dbReference>
<dbReference type="Gene3D" id="1.10.510.10">
    <property type="entry name" value="Transferase(Phosphotransferase) domain 1"/>
    <property type="match status" value="1"/>
</dbReference>
<dbReference type="InterPro" id="IPR011009">
    <property type="entry name" value="Kinase-like_dom_sf"/>
</dbReference>
<dbReference type="EMBL" id="BLAB01000001">
    <property type="protein sequence ID" value="GER92493.1"/>
    <property type="molecule type" value="Genomic_DNA"/>
</dbReference>
<proteinExistence type="predicted"/>
<dbReference type="InterPro" id="IPR000719">
    <property type="entry name" value="Prot_kinase_dom"/>
</dbReference>
<dbReference type="SUPFAM" id="SSF56112">
    <property type="entry name" value="Protein kinase-like (PK-like)"/>
    <property type="match status" value="1"/>
</dbReference>
<feature type="domain" description="Protein kinase" evidence="1">
    <location>
        <begin position="51"/>
        <end position="321"/>
    </location>
</feature>
<name>A0A5J4KYC8_9ZZZZ</name>
<dbReference type="GO" id="GO:0004672">
    <property type="term" value="F:protein kinase activity"/>
    <property type="evidence" value="ECO:0007669"/>
    <property type="project" value="InterPro"/>
</dbReference>
<dbReference type="GO" id="GO:0005524">
    <property type="term" value="F:ATP binding"/>
    <property type="evidence" value="ECO:0007669"/>
    <property type="project" value="InterPro"/>
</dbReference>
<dbReference type="Gene3D" id="3.30.200.20">
    <property type="entry name" value="Phosphorylase Kinase, domain 1"/>
    <property type="match status" value="1"/>
</dbReference>
<evidence type="ECO:0000259" key="1">
    <source>
        <dbReference type="PROSITE" id="PS50011"/>
    </source>
</evidence>
<reference evidence="2" key="1">
    <citation type="submission" date="2019-10" db="EMBL/GenBank/DDBJ databases">
        <title>Metagenomic sequencing of thiosulfate-disproportionating enrichment culture.</title>
        <authorList>
            <person name="Umezawa K."/>
            <person name="Kojima H."/>
            <person name="Fukui M."/>
        </authorList>
    </citation>
    <scope>NUCLEOTIDE SEQUENCE</scope>
    <source>
        <strain evidence="2">45J</strain>
    </source>
</reference>
<gene>
    <name evidence="2" type="ORF">A45J_0209</name>
</gene>
<evidence type="ECO:0000313" key="2">
    <source>
        <dbReference type="EMBL" id="GER92493.1"/>
    </source>
</evidence>
<sequence length="321" mass="37939">MADFTQDDLRDLLSKWLTPERIPKRFRIITDTTDFYRVDYDDVAIFKDRPYLIRNVEKEGRFGIDEQPKFWVKRAIDMITGETKIIKLVFWERFTAKVGGISFECFRSPKKEARILDIVRGHPNFMHGFSVEDSAGNLIRIIDYIKGKTLSDLVFSIKKSHEEYFYEDIPLLLKSYIELIDAVRFLHKHGEKHGDIRRDHILKDTNTGEYKWIDFDFNYYHRENKFGYDLFGLGNILIFITGKGDLTIQELTNRPDILNSIDENDMNIVFHNRVANLKKIYPYIPDELNYILMHFSNGAEVFYESTDELLSDMEKAINKIC</sequence>
<comment type="caution">
    <text evidence="2">The sequence shown here is derived from an EMBL/GenBank/DDBJ whole genome shotgun (WGS) entry which is preliminary data.</text>
</comment>